<dbReference type="GO" id="GO:0008374">
    <property type="term" value="F:O-acyltransferase activity"/>
    <property type="evidence" value="ECO:0007669"/>
    <property type="project" value="TreeGrafter"/>
</dbReference>
<dbReference type="Proteomes" id="UP000094053">
    <property type="component" value="Unassembled WGS sequence"/>
</dbReference>
<dbReference type="GO" id="GO:0005829">
    <property type="term" value="C:cytosol"/>
    <property type="evidence" value="ECO:0007669"/>
    <property type="project" value="TreeGrafter"/>
</dbReference>
<keyword evidence="2 3" id="KW-0808">Transferase</keyword>
<dbReference type="Gene3D" id="2.160.10.10">
    <property type="entry name" value="Hexapeptide repeat proteins"/>
    <property type="match status" value="1"/>
</dbReference>
<name>A0A1E3RIF4_MYCFV</name>
<dbReference type="InterPro" id="IPR051159">
    <property type="entry name" value="Hexapeptide_acetyltransf"/>
</dbReference>
<dbReference type="PANTHER" id="PTHR23416">
    <property type="entry name" value="SIALIC ACID SYNTHASE-RELATED"/>
    <property type="match status" value="1"/>
</dbReference>
<comment type="caution">
    <text evidence="3">The sequence shown here is derived from an EMBL/GenBank/DDBJ whole genome shotgun (WGS) entry which is preliminary data.</text>
</comment>
<protein>
    <submittedName>
        <fullName evidence="3">Acetyltransferase</fullName>
    </submittedName>
</protein>
<dbReference type="SUPFAM" id="SSF51161">
    <property type="entry name" value="Trimeric LpxA-like enzymes"/>
    <property type="match status" value="1"/>
</dbReference>
<dbReference type="AlphaFoldDB" id="A0A1E3RIF4"/>
<reference evidence="4" key="1">
    <citation type="submission" date="2016-09" db="EMBL/GenBank/DDBJ databases">
        <authorList>
            <person name="Greninger A.L."/>
            <person name="Jerome K.R."/>
            <person name="Mcnair B."/>
            <person name="Wallis C."/>
            <person name="Fang F."/>
        </authorList>
    </citation>
    <scope>NUCLEOTIDE SEQUENCE [LARGE SCALE GENOMIC DNA]</scope>
    <source>
        <strain evidence="4">M6</strain>
    </source>
</reference>
<comment type="similarity">
    <text evidence="1">Belongs to the transferase hexapeptide repeat family.</text>
</comment>
<dbReference type="CDD" id="cd04647">
    <property type="entry name" value="LbH_MAT_like"/>
    <property type="match status" value="1"/>
</dbReference>
<evidence type="ECO:0000256" key="1">
    <source>
        <dbReference type="ARBA" id="ARBA00007274"/>
    </source>
</evidence>
<keyword evidence="4" id="KW-1185">Reference proteome</keyword>
<gene>
    <name evidence="3" type="ORF">BHQ18_16450</name>
</gene>
<proteinExistence type="inferred from homology"/>
<accession>A0A1E3RIF4</accession>
<sequence>MARKLAAAPTLKIPPPPEWVYNDEGRVVDILQEGFTFRRKLRNYLGELGYNLIVGHLPSQRLRQAYLRLLGAHIGPNSRIGRNTKVLNIEFLTIGSNTSTGARCLLDARGGLWIGDNVEISEDVHLLGGGHDINHPDFLPVPIPTVVEEYAWIGNRAMILPSLIHRGAVVSAHSLVIRDVAELDVVAGNPAKPIGRRSAEALPAARRM</sequence>
<dbReference type="InterPro" id="IPR011004">
    <property type="entry name" value="Trimer_LpxA-like_sf"/>
</dbReference>
<dbReference type="STRING" id="1776.BHQ18_16450"/>
<organism evidence="3 4">
    <name type="scientific">Mycolicibacterium flavescens</name>
    <name type="common">Mycobacterium flavescens</name>
    <dbReference type="NCBI Taxonomy" id="1776"/>
    <lineage>
        <taxon>Bacteria</taxon>
        <taxon>Bacillati</taxon>
        <taxon>Actinomycetota</taxon>
        <taxon>Actinomycetes</taxon>
        <taxon>Mycobacteriales</taxon>
        <taxon>Mycobacteriaceae</taxon>
        <taxon>Mycolicibacterium</taxon>
    </lineage>
</organism>
<dbReference type="EMBL" id="MIHA01000011">
    <property type="protein sequence ID" value="ODQ89177.1"/>
    <property type="molecule type" value="Genomic_DNA"/>
</dbReference>
<evidence type="ECO:0000313" key="4">
    <source>
        <dbReference type="Proteomes" id="UP000094053"/>
    </source>
</evidence>
<evidence type="ECO:0000256" key="2">
    <source>
        <dbReference type="ARBA" id="ARBA00022679"/>
    </source>
</evidence>
<evidence type="ECO:0000313" key="3">
    <source>
        <dbReference type="EMBL" id="ODQ89177.1"/>
    </source>
</evidence>
<dbReference type="PANTHER" id="PTHR23416:SF23">
    <property type="entry name" value="ACETYLTRANSFERASE C18B11.09C-RELATED"/>
    <property type="match status" value="1"/>
</dbReference>